<dbReference type="Proteomes" id="UP001162060">
    <property type="component" value="Unassembled WGS sequence"/>
</dbReference>
<dbReference type="EMBL" id="CAKLBY020000283">
    <property type="protein sequence ID" value="CAK7942823.1"/>
    <property type="molecule type" value="Genomic_DNA"/>
</dbReference>
<dbReference type="AlphaFoldDB" id="A0AAV1VBL9"/>
<comment type="caution">
    <text evidence="2">The sequence shown here is derived from an EMBL/GenBank/DDBJ whole genome shotgun (WGS) entry which is preliminary data.</text>
</comment>
<evidence type="ECO:0000313" key="2">
    <source>
        <dbReference type="EMBL" id="CAK7942823.1"/>
    </source>
</evidence>
<dbReference type="EMBL" id="CAKLBY020000025">
    <property type="protein sequence ID" value="CAK7902954.1"/>
    <property type="molecule type" value="Genomic_DNA"/>
</dbReference>
<sequence>MCERVEEEACEYLLDESERRPVILLVIGMNLRFVDCTKAWATVVSSASSGFSLAMYDPRFIRMAVRER</sequence>
<evidence type="ECO:0000313" key="3">
    <source>
        <dbReference type="Proteomes" id="UP001162060"/>
    </source>
</evidence>
<evidence type="ECO:0008006" key="4">
    <source>
        <dbReference type="Google" id="ProtNLM"/>
    </source>
</evidence>
<organism evidence="2 3">
    <name type="scientific">Peronospora matthiolae</name>
    <dbReference type="NCBI Taxonomy" id="2874970"/>
    <lineage>
        <taxon>Eukaryota</taxon>
        <taxon>Sar</taxon>
        <taxon>Stramenopiles</taxon>
        <taxon>Oomycota</taxon>
        <taxon>Peronosporomycetes</taxon>
        <taxon>Peronosporales</taxon>
        <taxon>Peronosporaceae</taxon>
        <taxon>Peronospora</taxon>
    </lineage>
</organism>
<evidence type="ECO:0000313" key="1">
    <source>
        <dbReference type="EMBL" id="CAK7902954.1"/>
    </source>
</evidence>
<accession>A0AAV1VBL9</accession>
<name>A0AAV1VBL9_9STRA</name>
<proteinExistence type="predicted"/>
<protein>
    <recommendedName>
        <fullName evidence="4">Polyketide synthase</fullName>
    </recommendedName>
</protein>
<gene>
    <name evidence="1" type="ORF">PM001_LOCUS2612</name>
    <name evidence="2" type="ORF">PM001_LOCUS27973</name>
</gene>
<reference evidence="2" key="1">
    <citation type="submission" date="2024-01" db="EMBL/GenBank/DDBJ databases">
        <authorList>
            <person name="Webb A."/>
        </authorList>
    </citation>
    <scope>NUCLEOTIDE SEQUENCE</scope>
    <source>
        <strain evidence="2">Pm1</strain>
    </source>
</reference>